<organism evidence="1 2">
    <name type="scientific">Aquiflexum gelatinilyticum</name>
    <dbReference type="NCBI Taxonomy" id="2961943"/>
    <lineage>
        <taxon>Bacteria</taxon>
        <taxon>Pseudomonadati</taxon>
        <taxon>Bacteroidota</taxon>
        <taxon>Cytophagia</taxon>
        <taxon>Cytophagales</taxon>
        <taxon>Cyclobacteriaceae</taxon>
        <taxon>Aquiflexum</taxon>
    </lineage>
</organism>
<evidence type="ECO:0000313" key="1">
    <source>
        <dbReference type="EMBL" id="MCR9014863.1"/>
    </source>
</evidence>
<sequence>MNLVAKFLKPVWKSIRNLAWALIVAFMLGVHNFYTGETKSKDDIVFTVEQDVIEEDAAPKD</sequence>
<protein>
    <submittedName>
        <fullName evidence="1">Uncharacterized protein</fullName>
    </submittedName>
</protein>
<dbReference type="RefSeq" id="WP_258422740.1">
    <property type="nucleotide sequence ID" value="NZ_JANSUY010000003.1"/>
</dbReference>
<comment type="caution">
    <text evidence="1">The sequence shown here is derived from an EMBL/GenBank/DDBJ whole genome shotgun (WGS) entry which is preliminary data.</text>
</comment>
<proteinExistence type="predicted"/>
<name>A0A9X2P5V9_9BACT</name>
<gene>
    <name evidence="1" type="ORF">NU887_07415</name>
</gene>
<accession>A0A9X2P5V9</accession>
<reference evidence="1" key="1">
    <citation type="submission" date="2022-08" db="EMBL/GenBank/DDBJ databases">
        <authorList>
            <person name="Zhang D."/>
        </authorList>
    </citation>
    <scope>NUCLEOTIDE SEQUENCE</scope>
    <source>
        <strain evidence="1">XJ19-11</strain>
    </source>
</reference>
<evidence type="ECO:0000313" key="2">
    <source>
        <dbReference type="Proteomes" id="UP001142175"/>
    </source>
</evidence>
<dbReference type="Proteomes" id="UP001142175">
    <property type="component" value="Unassembled WGS sequence"/>
</dbReference>
<dbReference type="AlphaFoldDB" id="A0A9X2P5V9"/>
<dbReference type="EMBL" id="JANSUY010000003">
    <property type="protein sequence ID" value="MCR9014863.1"/>
    <property type="molecule type" value="Genomic_DNA"/>
</dbReference>
<keyword evidence="2" id="KW-1185">Reference proteome</keyword>